<dbReference type="KEGG" id="tmr:Tmar_0446"/>
<dbReference type="GO" id="GO:0004788">
    <property type="term" value="F:thiamine diphosphokinase activity"/>
    <property type="evidence" value="ECO:0007669"/>
    <property type="project" value="UniProtKB-UniRule"/>
</dbReference>
<evidence type="ECO:0000256" key="1">
    <source>
        <dbReference type="ARBA" id="ARBA00022679"/>
    </source>
</evidence>
<dbReference type="eggNOG" id="COG1564">
    <property type="taxonomic scope" value="Bacteria"/>
</dbReference>
<dbReference type="InterPro" id="IPR006282">
    <property type="entry name" value="Thi_PPkinase"/>
</dbReference>
<keyword evidence="2" id="KW-0547">Nucleotide-binding</keyword>
<accession>E6SGM1</accession>
<protein>
    <recommendedName>
        <fullName evidence="5">Thiamine diphosphokinase</fullName>
        <ecNumber evidence="5">2.7.6.2</ecNumber>
    </recommendedName>
</protein>
<dbReference type="HOGENOM" id="CLU_044237_1_1_9"/>
<keyword evidence="4" id="KW-0067">ATP-binding</keyword>
<dbReference type="GO" id="GO:0005524">
    <property type="term" value="F:ATP binding"/>
    <property type="evidence" value="ECO:0007669"/>
    <property type="project" value="UniProtKB-KW"/>
</dbReference>
<keyword evidence="9" id="KW-1185">Reference proteome</keyword>
<evidence type="ECO:0000313" key="9">
    <source>
        <dbReference type="Proteomes" id="UP000008915"/>
    </source>
</evidence>
<dbReference type="InterPro" id="IPR036759">
    <property type="entry name" value="TPK_catalytic_sf"/>
</dbReference>
<name>E6SGM1_THEM7</name>
<dbReference type="GO" id="GO:0006772">
    <property type="term" value="P:thiamine metabolic process"/>
    <property type="evidence" value="ECO:0007669"/>
    <property type="project" value="UniProtKB-UniRule"/>
</dbReference>
<dbReference type="GO" id="GO:0009229">
    <property type="term" value="P:thiamine diphosphate biosynthetic process"/>
    <property type="evidence" value="ECO:0007669"/>
    <property type="project" value="InterPro"/>
</dbReference>
<keyword evidence="1" id="KW-0808">Transferase</keyword>
<dbReference type="InterPro" id="IPR007371">
    <property type="entry name" value="TPK_catalytic"/>
</dbReference>
<dbReference type="Pfam" id="PF04263">
    <property type="entry name" value="TPK_catalytic"/>
    <property type="match status" value="1"/>
</dbReference>
<gene>
    <name evidence="8" type="ordered locus">Tmar_0446</name>
</gene>
<feature type="domain" description="Thiamin pyrophosphokinase thiamin-binding" evidence="7">
    <location>
        <begin position="170"/>
        <end position="235"/>
    </location>
</feature>
<dbReference type="GO" id="GO:0016301">
    <property type="term" value="F:kinase activity"/>
    <property type="evidence" value="ECO:0007669"/>
    <property type="project" value="UniProtKB-KW"/>
</dbReference>
<evidence type="ECO:0000256" key="2">
    <source>
        <dbReference type="ARBA" id="ARBA00022741"/>
    </source>
</evidence>
<organism evidence="8 9">
    <name type="scientific">Thermaerobacter marianensis (strain ATCC 700841 / DSM 12885 / JCM 10246 / 7p75a)</name>
    <dbReference type="NCBI Taxonomy" id="644966"/>
    <lineage>
        <taxon>Bacteria</taxon>
        <taxon>Bacillati</taxon>
        <taxon>Bacillota</taxon>
        <taxon>Clostridia</taxon>
        <taxon>Eubacteriales</taxon>
        <taxon>Clostridiales Family XVII. Incertae Sedis</taxon>
        <taxon>Thermaerobacter</taxon>
    </lineage>
</organism>
<dbReference type="STRING" id="644966.Tmar_0446"/>
<dbReference type="Gene3D" id="3.40.50.10240">
    <property type="entry name" value="Thiamin pyrophosphokinase, catalytic domain"/>
    <property type="match status" value="1"/>
</dbReference>
<dbReference type="EC" id="2.7.6.2" evidence="5"/>
<dbReference type="EMBL" id="CP002344">
    <property type="protein sequence ID" value="ADU50567.1"/>
    <property type="molecule type" value="Genomic_DNA"/>
</dbReference>
<dbReference type="PANTHER" id="PTHR41299">
    <property type="entry name" value="THIAMINE PYROPHOSPHOKINASE"/>
    <property type="match status" value="1"/>
</dbReference>
<reference evidence="8 9" key="1">
    <citation type="journal article" date="2010" name="Stand. Genomic Sci.">
        <title>Complete genome sequence of Thermaerobacter marianensis type strain (7p75a).</title>
        <authorList>
            <person name="Han C."/>
            <person name="Gu W."/>
            <person name="Zhang X."/>
            <person name="Lapidus A."/>
            <person name="Nolan M."/>
            <person name="Copeland A."/>
            <person name="Lucas S."/>
            <person name="Del Rio T.G."/>
            <person name="Tice H."/>
            <person name="Cheng J.F."/>
            <person name="Tapia R."/>
            <person name="Goodwin L."/>
            <person name="Pitluck S."/>
            <person name="Pagani I."/>
            <person name="Ivanova N."/>
            <person name="Mavromatis K."/>
            <person name="Mikhailova N."/>
            <person name="Pati A."/>
            <person name="Chen A."/>
            <person name="Palaniappan K."/>
            <person name="Land M."/>
            <person name="Hauser L."/>
            <person name="Chang Y.J."/>
            <person name="Jeffries C.D."/>
            <person name="Schneider S."/>
            <person name="Rohde M."/>
            <person name="Goker M."/>
            <person name="Pukall R."/>
            <person name="Woyke T."/>
            <person name="Bristow J."/>
            <person name="Eisen J.A."/>
            <person name="Markowitz V."/>
            <person name="Hugenholtz P."/>
            <person name="Kyrpides N.C."/>
            <person name="Klenk H.P."/>
            <person name="Detter J.C."/>
        </authorList>
    </citation>
    <scope>NUCLEOTIDE SEQUENCE [LARGE SCALE GENOMIC DNA]</scope>
    <source>
        <strain evidence="9">ATCC 700841 / DSM 12885 / JCM 10246 / 7p75a</strain>
    </source>
</reference>
<dbReference type="NCBIfam" id="TIGR01378">
    <property type="entry name" value="thi_PPkinase"/>
    <property type="match status" value="1"/>
</dbReference>
<dbReference type="InterPro" id="IPR053149">
    <property type="entry name" value="TPK"/>
</dbReference>
<evidence type="ECO:0000256" key="6">
    <source>
        <dbReference type="SAM" id="MobiDB-lite"/>
    </source>
</evidence>
<reference evidence="9" key="2">
    <citation type="journal article" date="2010" name="Stand. Genomic Sci.">
        <title>Complete genome sequence of Thermaerobacter marianensis type strain (7p75aT).</title>
        <authorList>
            <person name="Han C."/>
            <person name="Gu W."/>
            <person name="Zhang X."/>
            <person name="Lapidus A."/>
            <person name="Nolan M."/>
            <person name="Copeland A."/>
            <person name="Lucas S."/>
            <person name="Glavina Del Rio T."/>
            <person name="Tice H."/>
            <person name="Cheng J."/>
            <person name="Tapia R."/>
            <person name="Goodwin L."/>
            <person name="Pitluck S."/>
            <person name="Pagani I."/>
            <person name="Ivanova N."/>
            <person name="Mavromatis K."/>
            <person name="Mikhailova N."/>
            <person name="Pati A."/>
            <person name="Chen A."/>
            <person name="Palaniappan K."/>
            <person name="Land M."/>
            <person name="Hauser L."/>
            <person name="Chang Y."/>
            <person name="Jeffries C."/>
            <person name="Schneider S."/>
            <person name="Rohde M."/>
            <person name="Goker M."/>
            <person name="Pukall R."/>
            <person name="Woyke T."/>
            <person name="Bristow J."/>
            <person name="Eisen J."/>
            <person name="Markowitz V."/>
            <person name="Hugenholtz P."/>
            <person name="Kyrpides N."/>
            <person name="Klenk H."/>
            <person name="Detter J."/>
        </authorList>
    </citation>
    <scope>NUCLEOTIDE SEQUENCE [LARGE SCALE GENOMIC DNA]</scope>
    <source>
        <strain evidence="9">ATCC 700841 / DSM 12885 / JCM 10246 / 7p75a</strain>
    </source>
</reference>
<evidence type="ECO:0000259" key="7">
    <source>
        <dbReference type="SMART" id="SM00983"/>
    </source>
</evidence>
<evidence type="ECO:0000256" key="3">
    <source>
        <dbReference type="ARBA" id="ARBA00022777"/>
    </source>
</evidence>
<keyword evidence="3" id="KW-0418">Kinase</keyword>
<proteinExistence type="predicted"/>
<dbReference type="OrthoDB" id="9804377at2"/>
<dbReference type="SUPFAM" id="SSF63999">
    <property type="entry name" value="Thiamin pyrophosphokinase, catalytic domain"/>
    <property type="match status" value="1"/>
</dbReference>
<dbReference type="InterPro" id="IPR007373">
    <property type="entry name" value="Thiamin_PyroPKinase_B1-bd"/>
</dbReference>
<evidence type="ECO:0000256" key="5">
    <source>
        <dbReference type="NCBIfam" id="TIGR01378"/>
    </source>
</evidence>
<dbReference type="RefSeq" id="WP_013494872.1">
    <property type="nucleotide sequence ID" value="NC_014831.1"/>
</dbReference>
<sequence>MSTPVSQPAPGTPPDFGFLPPPEPPYALVVAGGDLDEPALAEETARLARGASLCVAADGGLRLLRAVGIWPGVLVGDFDTLTPDEVEAARAAGVTVRAFPPAKDFTDAELALDVARRQLGRAPLYVVGGVGDRIDHTLANLLLAARWWTEGHPVTVLAGPAHVRPLAGPGEVRFRGAPGQTVSLIPLTPQMTGVDTEGLVYPLAGATLTWGNAYAVSNALVGEEGAFRARTGMGLVVLQRRA</sequence>
<dbReference type="SUPFAM" id="SSF63862">
    <property type="entry name" value="Thiamin pyrophosphokinase, substrate-binding domain"/>
    <property type="match status" value="1"/>
</dbReference>
<dbReference type="Pfam" id="PF04265">
    <property type="entry name" value="TPK_B1_binding"/>
    <property type="match status" value="1"/>
</dbReference>
<dbReference type="Proteomes" id="UP000008915">
    <property type="component" value="Chromosome"/>
</dbReference>
<dbReference type="GO" id="GO:0030975">
    <property type="term" value="F:thiamine binding"/>
    <property type="evidence" value="ECO:0007669"/>
    <property type="project" value="InterPro"/>
</dbReference>
<dbReference type="CDD" id="cd07995">
    <property type="entry name" value="TPK"/>
    <property type="match status" value="1"/>
</dbReference>
<dbReference type="InterPro" id="IPR036371">
    <property type="entry name" value="TPK_B1-bd_sf"/>
</dbReference>
<dbReference type="AlphaFoldDB" id="E6SGM1"/>
<dbReference type="PANTHER" id="PTHR41299:SF1">
    <property type="entry name" value="THIAMINE PYROPHOSPHOKINASE"/>
    <property type="match status" value="1"/>
</dbReference>
<dbReference type="SMART" id="SM00983">
    <property type="entry name" value="TPK_B1_binding"/>
    <property type="match status" value="1"/>
</dbReference>
<feature type="region of interest" description="Disordered" evidence="6">
    <location>
        <begin position="1"/>
        <end position="20"/>
    </location>
</feature>
<evidence type="ECO:0000313" key="8">
    <source>
        <dbReference type="EMBL" id="ADU50567.1"/>
    </source>
</evidence>
<evidence type="ECO:0000256" key="4">
    <source>
        <dbReference type="ARBA" id="ARBA00022840"/>
    </source>
</evidence>